<evidence type="ECO:0000313" key="7">
    <source>
        <dbReference type="Proteomes" id="UP000008952"/>
    </source>
</evidence>
<feature type="domain" description="HTH lysR-type" evidence="5">
    <location>
        <begin position="1"/>
        <end position="59"/>
    </location>
</feature>
<dbReference type="InterPro" id="IPR036390">
    <property type="entry name" value="WH_DNA-bd_sf"/>
</dbReference>
<dbReference type="InterPro" id="IPR005119">
    <property type="entry name" value="LysR_subst-bd"/>
</dbReference>
<organism evidence="6 7">
    <name type="scientific">Bartonella tamiae Th239</name>
    <dbReference type="NCBI Taxonomy" id="1094558"/>
    <lineage>
        <taxon>Bacteria</taxon>
        <taxon>Pseudomonadati</taxon>
        <taxon>Pseudomonadota</taxon>
        <taxon>Alphaproteobacteria</taxon>
        <taxon>Hyphomicrobiales</taxon>
        <taxon>Bartonellaceae</taxon>
        <taxon>Bartonella</taxon>
    </lineage>
</organism>
<dbReference type="HOGENOM" id="CLU_039613_16_2_5"/>
<dbReference type="Gene3D" id="3.40.190.290">
    <property type="match status" value="1"/>
</dbReference>
<dbReference type="InterPro" id="IPR058163">
    <property type="entry name" value="LysR-type_TF_proteobact-type"/>
</dbReference>
<dbReference type="CDD" id="cd08422">
    <property type="entry name" value="PBP2_CrgA_like"/>
    <property type="match status" value="1"/>
</dbReference>
<evidence type="ECO:0000259" key="5">
    <source>
        <dbReference type="PROSITE" id="PS50931"/>
    </source>
</evidence>
<keyword evidence="2" id="KW-0805">Transcription regulation</keyword>
<keyword evidence="3" id="KW-0238">DNA-binding</keyword>
<protein>
    <recommendedName>
        <fullName evidence="5">HTH lysR-type domain-containing protein</fullName>
    </recommendedName>
</protein>
<dbReference type="Proteomes" id="UP000008952">
    <property type="component" value="Unassembled WGS sequence"/>
</dbReference>
<dbReference type="PROSITE" id="PS50931">
    <property type="entry name" value="HTH_LYSR"/>
    <property type="match status" value="1"/>
</dbReference>
<dbReference type="SUPFAM" id="SSF53850">
    <property type="entry name" value="Periplasmic binding protein-like II"/>
    <property type="match status" value="1"/>
</dbReference>
<reference evidence="6 7" key="1">
    <citation type="submission" date="2012-03" db="EMBL/GenBank/DDBJ databases">
        <title>The Genome Sequence of Bartonella tamiae Th239.</title>
        <authorList>
            <consortium name="The Broad Institute Genome Sequencing Platform"/>
            <consortium name="The Broad Institute Genome Sequencing Center for Infectious Disease"/>
            <person name="Feldgarden M."/>
            <person name="Kirby J."/>
            <person name="Kosoy M."/>
            <person name="Birtles R."/>
            <person name="Probert W.S."/>
            <person name="Chiaraviglio L."/>
            <person name="Young S.K."/>
            <person name="Zeng Q."/>
            <person name="Gargeya S."/>
            <person name="Fitzgerald M."/>
            <person name="Haas B."/>
            <person name="Abouelleil A."/>
            <person name="Alvarado L."/>
            <person name="Arachchi H.M."/>
            <person name="Berlin A."/>
            <person name="Chapman S.B."/>
            <person name="Gearin G."/>
            <person name="Goldberg J."/>
            <person name="Griggs A."/>
            <person name="Gujja S."/>
            <person name="Hansen M."/>
            <person name="Heiman D."/>
            <person name="Howarth C."/>
            <person name="Larimer J."/>
            <person name="Lui A."/>
            <person name="MacDonald P.J.P."/>
            <person name="McCowen C."/>
            <person name="Montmayeur A."/>
            <person name="Murphy C."/>
            <person name="Neiman D."/>
            <person name="Pearson M."/>
            <person name="Priest M."/>
            <person name="Roberts A."/>
            <person name="Saif S."/>
            <person name="Shea T."/>
            <person name="Sisk P."/>
            <person name="Stolte C."/>
            <person name="Sykes S."/>
            <person name="Wortman J."/>
            <person name="Nusbaum C."/>
            <person name="Birren B."/>
        </authorList>
    </citation>
    <scope>NUCLEOTIDE SEQUENCE [LARGE SCALE GENOMIC DNA]</scope>
    <source>
        <strain evidence="6 7">Th239</strain>
    </source>
</reference>
<dbReference type="GO" id="GO:0003700">
    <property type="term" value="F:DNA-binding transcription factor activity"/>
    <property type="evidence" value="ECO:0007669"/>
    <property type="project" value="InterPro"/>
</dbReference>
<keyword evidence="4" id="KW-0804">Transcription</keyword>
<evidence type="ECO:0000313" key="6">
    <source>
        <dbReference type="EMBL" id="EJF89335.1"/>
    </source>
</evidence>
<gene>
    <name evidence="6" type="ORF">ME5_01886</name>
</gene>
<dbReference type="eggNOG" id="COG0583">
    <property type="taxonomic scope" value="Bacteria"/>
</dbReference>
<dbReference type="FunFam" id="1.10.10.10:FF:000001">
    <property type="entry name" value="LysR family transcriptional regulator"/>
    <property type="match status" value="1"/>
</dbReference>
<proteinExistence type="inferred from homology"/>
<accession>J1JXI3</accession>
<comment type="caution">
    <text evidence="6">The sequence shown here is derived from an EMBL/GenBank/DDBJ whole genome shotgun (WGS) entry which is preliminary data.</text>
</comment>
<evidence type="ECO:0000256" key="1">
    <source>
        <dbReference type="ARBA" id="ARBA00009437"/>
    </source>
</evidence>
<dbReference type="PATRIC" id="fig|1094558.3.peg.2022"/>
<dbReference type="Gene3D" id="1.10.10.10">
    <property type="entry name" value="Winged helix-like DNA-binding domain superfamily/Winged helix DNA-binding domain"/>
    <property type="match status" value="1"/>
</dbReference>
<evidence type="ECO:0000256" key="3">
    <source>
        <dbReference type="ARBA" id="ARBA00023125"/>
    </source>
</evidence>
<dbReference type="STRING" id="1094558.ME5_01886"/>
<dbReference type="Pfam" id="PF03466">
    <property type="entry name" value="LysR_substrate"/>
    <property type="match status" value="1"/>
</dbReference>
<dbReference type="InterPro" id="IPR000847">
    <property type="entry name" value="LysR_HTH_N"/>
</dbReference>
<dbReference type="PANTHER" id="PTHR30537:SF5">
    <property type="entry name" value="HTH-TYPE TRANSCRIPTIONAL ACTIVATOR TTDR-RELATED"/>
    <property type="match status" value="1"/>
</dbReference>
<dbReference type="InterPro" id="IPR036388">
    <property type="entry name" value="WH-like_DNA-bd_sf"/>
</dbReference>
<name>J1JXI3_9HYPH</name>
<keyword evidence="7" id="KW-1185">Reference proteome</keyword>
<dbReference type="OrthoDB" id="9813056at2"/>
<dbReference type="Pfam" id="PF00126">
    <property type="entry name" value="HTH_1"/>
    <property type="match status" value="1"/>
</dbReference>
<evidence type="ECO:0000256" key="4">
    <source>
        <dbReference type="ARBA" id="ARBA00023163"/>
    </source>
</evidence>
<evidence type="ECO:0000256" key="2">
    <source>
        <dbReference type="ARBA" id="ARBA00023015"/>
    </source>
</evidence>
<dbReference type="PANTHER" id="PTHR30537">
    <property type="entry name" value="HTH-TYPE TRANSCRIPTIONAL REGULATOR"/>
    <property type="match status" value="1"/>
</dbReference>
<dbReference type="GO" id="GO:0006351">
    <property type="term" value="P:DNA-templated transcription"/>
    <property type="evidence" value="ECO:0007669"/>
    <property type="project" value="TreeGrafter"/>
</dbReference>
<comment type="similarity">
    <text evidence="1">Belongs to the LysR transcriptional regulatory family.</text>
</comment>
<dbReference type="GO" id="GO:0043565">
    <property type="term" value="F:sequence-specific DNA binding"/>
    <property type="evidence" value="ECO:0007669"/>
    <property type="project" value="TreeGrafter"/>
</dbReference>
<dbReference type="EMBL" id="AIMB01000008">
    <property type="protein sequence ID" value="EJF89335.1"/>
    <property type="molecule type" value="Genomic_DNA"/>
</dbReference>
<sequence>MGLLTRMHAFVDVVEAEGFSAAGRKTHKSKALLSKHVRELEDELGVLLLNRTTRQLSLTEAGHSYYLRALEILKELDDLQDSITQYNAVAHGRIKISASRTFADAPIGKSLVDFLVAHPKVHLEIHLDDRFVDLVDEGFDLGIRFTRMEDSSLIARRLTNITSVVVTSPELLKRTGIPLKPQDLRGMPCLIDRNNRSYNNWTFMNKDGSIFSIPISGPMEVNGPIITRTAAIAGIGFARMPHFVAAEEIQKGRLVSVLDDYTIKDTGVYAVYPHRRYLPAKVRFLVDYLVQWFKIYDKRPVQDLAIEQSKNYD</sequence>
<dbReference type="SUPFAM" id="SSF46785">
    <property type="entry name" value="Winged helix' DNA-binding domain"/>
    <property type="match status" value="1"/>
</dbReference>
<dbReference type="AlphaFoldDB" id="J1JXI3"/>